<feature type="region of interest" description="Disordered" evidence="1">
    <location>
        <begin position="70"/>
        <end position="138"/>
    </location>
</feature>
<feature type="domain" description="DUF4794" evidence="3">
    <location>
        <begin position="120"/>
        <end position="177"/>
    </location>
</feature>
<evidence type="ECO:0000259" key="3">
    <source>
        <dbReference type="Pfam" id="PF16042"/>
    </source>
</evidence>
<dbReference type="InterPro" id="IPR032011">
    <property type="entry name" value="DUF4794"/>
</dbReference>
<proteinExistence type="evidence at transcript level"/>
<evidence type="ECO:0000256" key="2">
    <source>
        <dbReference type="SAM" id="SignalP"/>
    </source>
</evidence>
<feature type="compositionally biased region" description="Low complexity" evidence="1">
    <location>
        <begin position="83"/>
        <end position="109"/>
    </location>
</feature>
<dbReference type="AlphaFoldDB" id="T1PBC5"/>
<reference evidence="4" key="1">
    <citation type="submission" date="2012-08" db="EMBL/GenBank/DDBJ databases">
        <title>Transcriptome of adult Musca domestica launches a platform for comparative house fly gene expression and characterization of differential gene expression among resistant and susceptible house flies.</title>
        <authorList>
            <person name="Liu N."/>
            <person name="Zhang L."/>
            <person name="Li M."/>
            <person name="Reid W."/>
        </authorList>
    </citation>
    <scope>NUCLEOTIDE SEQUENCE</scope>
    <source>
        <strain evidence="4">ALHF</strain>
        <tissue evidence="4">Whole body</tissue>
    </source>
</reference>
<keyword evidence="2" id="KW-0732">Signal</keyword>
<organism evidence="4">
    <name type="scientific">Musca domestica</name>
    <name type="common">House fly</name>
    <dbReference type="NCBI Taxonomy" id="7370"/>
    <lineage>
        <taxon>Eukaryota</taxon>
        <taxon>Metazoa</taxon>
        <taxon>Ecdysozoa</taxon>
        <taxon>Arthropoda</taxon>
        <taxon>Hexapoda</taxon>
        <taxon>Insecta</taxon>
        <taxon>Pterygota</taxon>
        <taxon>Neoptera</taxon>
        <taxon>Endopterygota</taxon>
        <taxon>Diptera</taxon>
        <taxon>Brachycera</taxon>
        <taxon>Muscomorpha</taxon>
        <taxon>Muscoidea</taxon>
        <taxon>Muscidae</taxon>
        <taxon>Musca</taxon>
    </lineage>
</organism>
<protein>
    <recommendedName>
        <fullName evidence="3">DUF4794 domain-containing protein</fullName>
    </recommendedName>
</protein>
<feature type="compositionally biased region" description="Basic and acidic residues" evidence="1">
    <location>
        <begin position="276"/>
        <end position="300"/>
    </location>
</feature>
<name>T1PBC5_MUSDO</name>
<evidence type="ECO:0000256" key="1">
    <source>
        <dbReference type="SAM" id="MobiDB-lite"/>
    </source>
</evidence>
<feature type="chain" id="PRO_5004583130" description="DUF4794 domain-containing protein" evidence="2">
    <location>
        <begin position="23"/>
        <end position="362"/>
    </location>
</feature>
<dbReference type="VEuPathDB" id="VectorBase:MDOA013469"/>
<feature type="domain" description="DUF4794" evidence="3">
    <location>
        <begin position="212"/>
        <end position="245"/>
    </location>
</feature>
<dbReference type="Pfam" id="PF16042">
    <property type="entry name" value="DUF4794"/>
    <property type="match status" value="2"/>
</dbReference>
<dbReference type="VEuPathDB" id="VectorBase:MDOMA2_003284"/>
<dbReference type="EMBL" id="KA645278">
    <property type="protein sequence ID" value="AFP59907.1"/>
    <property type="molecule type" value="mRNA"/>
</dbReference>
<evidence type="ECO:0000313" key="4">
    <source>
        <dbReference type="EMBL" id="AFP59907.1"/>
    </source>
</evidence>
<feature type="signal peptide" evidence="2">
    <location>
        <begin position="1"/>
        <end position="22"/>
    </location>
</feature>
<accession>T1PBC5</accession>
<feature type="region of interest" description="Disordered" evidence="1">
    <location>
        <begin position="275"/>
        <end position="325"/>
    </location>
</feature>
<sequence>MERCFKFLWLMALISSICLANARQIRYSRYRTEITEDDIDAGNIVEPFEIEATVREIKYAPYPAAGLRPSKPFTVEENESEAGNEAAADSLTMTTTEGYADETTTTGADVDATEDGDEVKAPYPAAGFRPKIPFNLPDRIQRGDITTEMPQLEETTTAKIESEIPTTTTTYAPEVSTKVPLAEFTTRIPEGVTQEPLDLVTDTPGVNVNEVKAPYPAAGFRPRIPFNLPTENQVEEAEESAAVVPSDEPKEEVYVKAPYPPSGYRPAIAFLLPSEQLKEEEMMENKEEDKEEVSPKEDNSNHPACGSSTNPLAPKPADGAKKDPDAETIFVNPQTVVVPVRLTAQPLLLARPLVYTTHLRTW</sequence>